<proteinExistence type="predicted"/>
<dbReference type="Proteomes" id="UP000002296">
    <property type="component" value="Unassembled WGS sequence"/>
</dbReference>
<accession>Q4CWH9</accession>
<organism evidence="3 4">
    <name type="scientific">Trypanosoma cruzi (strain CL Brener)</name>
    <dbReference type="NCBI Taxonomy" id="353153"/>
    <lineage>
        <taxon>Eukaryota</taxon>
        <taxon>Discoba</taxon>
        <taxon>Euglenozoa</taxon>
        <taxon>Kinetoplastea</taxon>
        <taxon>Metakinetoplastina</taxon>
        <taxon>Trypanosomatida</taxon>
        <taxon>Trypanosomatidae</taxon>
        <taxon>Trypanosoma</taxon>
        <taxon>Schizotrypanum</taxon>
    </lineage>
</organism>
<feature type="region of interest" description="Disordered" evidence="2">
    <location>
        <begin position="114"/>
        <end position="136"/>
    </location>
</feature>
<dbReference type="KEGG" id="tcr:508727.40"/>
<keyword evidence="4" id="KW-1185">Reference proteome</keyword>
<feature type="compositionally biased region" description="Polar residues" evidence="2">
    <location>
        <begin position="308"/>
        <end position="331"/>
    </location>
</feature>
<keyword evidence="1" id="KW-0175">Coiled coil</keyword>
<feature type="region of interest" description="Disordered" evidence="2">
    <location>
        <begin position="285"/>
        <end position="345"/>
    </location>
</feature>
<gene>
    <name evidence="3" type="ORF">Tc00.1047053508727.40</name>
</gene>
<dbReference type="EMBL" id="AAHK01001632">
    <property type="protein sequence ID" value="EAN84628.1"/>
    <property type="molecule type" value="Genomic_DNA"/>
</dbReference>
<evidence type="ECO:0000313" key="4">
    <source>
        <dbReference type="Proteomes" id="UP000002296"/>
    </source>
</evidence>
<reference evidence="3 4" key="1">
    <citation type="journal article" date="2005" name="Science">
        <title>The genome sequence of Trypanosoma cruzi, etiologic agent of Chagas disease.</title>
        <authorList>
            <person name="El-Sayed N.M."/>
            <person name="Myler P.J."/>
            <person name="Bartholomeu D.C."/>
            <person name="Nilsson D."/>
            <person name="Aggarwal G."/>
            <person name="Tran A.N."/>
            <person name="Ghedin E."/>
            <person name="Worthey E.A."/>
            <person name="Delcher A.L."/>
            <person name="Blandin G."/>
            <person name="Westenberger S.J."/>
            <person name="Caler E."/>
            <person name="Cerqueira G.C."/>
            <person name="Branche C."/>
            <person name="Haas B."/>
            <person name="Anupama A."/>
            <person name="Arner E."/>
            <person name="Aslund L."/>
            <person name="Attipoe P."/>
            <person name="Bontempi E."/>
            <person name="Bringaud F."/>
            <person name="Burton P."/>
            <person name="Cadag E."/>
            <person name="Campbell D.A."/>
            <person name="Carrington M."/>
            <person name="Crabtree J."/>
            <person name="Darban H."/>
            <person name="da Silveira J.F."/>
            <person name="de Jong P."/>
            <person name="Edwards K."/>
            <person name="Englund P.T."/>
            <person name="Fazelina G."/>
            <person name="Feldblyum T."/>
            <person name="Ferella M."/>
            <person name="Frasch A.C."/>
            <person name="Gull K."/>
            <person name="Horn D."/>
            <person name="Hou L."/>
            <person name="Huang Y."/>
            <person name="Kindlund E."/>
            <person name="Klingbeil M."/>
            <person name="Kluge S."/>
            <person name="Koo H."/>
            <person name="Lacerda D."/>
            <person name="Levin M.J."/>
            <person name="Lorenzi H."/>
            <person name="Louie T."/>
            <person name="Machado C.R."/>
            <person name="McCulloch R."/>
            <person name="McKenna A."/>
            <person name="Mizuno Y."/>
            <person name="Mottram J.C."/>
            <person name="Nelson S."/>
            <person name="Ochaya S."/>
            <person name="Osoegawa K."/>
            <person name="Pai G."/>
            <person name="Parsons M."/>
            <person name="Pentony M."/>
            <person name="Pettersson U."/>
            <person name="Pop M."/>
            <person name="Ramirez J.L."/>
            <person name="Rinta J."/>
            <person name="Robertson L."/>
            <person name="Salzberg S.L."/>
            <person name="Sanchez D.O."/>
            <person name="Seyler A."/>
            <person name="Sharma R."/>
            <person name="Shetty J."/>
            <person name="Simpson A.J."/>
            <person name="Sisk E."/>
            <person name="Tammi M.T."/>
            <person name="Tarleton R."/>
            <person name="Teixeira S."/>
            <person name="Van Aken S."/>
            <person name="Vogt C."/>
            <person name="Ward P.N."/>
            <person name="Wickstead B."/>
            <person name="Wortman J."/>
            <person name="White O."/>
            <person name="Fraser C.M."/>
            <person name="Stuart K.D."/>
            <person name="Andersson B."/>
        </authorList>
    </citation>
    <scope>NUCLEOTIDE SEQUENCE [LARGE SCALE GENOMIC DNA]</scope>
    <source>
        <strain evidence="3 4">CL Brener</strain>
    </source>
</reference>
<dbReference type="AlphaFoldDB" id="Q4CWH9"/>
<feature type="region of interest" description="Disordered" evidence="2">
    <location>
        <begin position="150"/>
        <end position="180"/>
    </location>
</feature>
<evidence type="ECO:0000313" key="3">
    <source>
        <dbReference type="EMBL" id="EAN84628.1"/>
    </source>
</evidence>
<dbReference type="GeneID" id="3536506"/>
<feature type="coiled-coil region" evidence="1">
    <location>
        <begin position="204"/>
        <end position="238"/>
    </location>
</feature>
<dbReference type="PaxDb" id="353153-Q4CWH9"/>
<name>Q4CWH9_TRYCC</name>
<sequence>MSTLLACPYCGVQMGMSCMRAHIALCNDRDSSRENSEGRAESNEPLACTRNSSSLSSSAVAGFPCVETSIPPRVPGNANAPKVFRLDLRSNPIKKPIVRDAKVRDLWSFPESERRSCSRRGLTSPPSPPLQSSNDELPIGEKAVETGLLSLPTGTSNTEQENFGHAGHGELSSGKEGDGHLASLDNTQLLEKISLLEAANRELYEALAVQREAHENSRAALERTLNSLRDDLSTLHALVAGAIKSADAAHHGVVGVETRLENLPTREAFYRLEEKVEDLFACSRTLRQDTPPRQGRVSRDKNEKTPLLNLSVNSISSATRQATSGMSGSKDTGSERRGAPTGTPFLCDDAGEMIAQLLHLQPAVLIHTHGTTSALKASDGFPGRG</sequence>
<feature type="compositionally biased region" description="Polar residues" evidence="2">
    <location>
        <begin position="152"/>
        <end position="161"/>
    </location>
</feature>
<comment type="caution">
    <text evidence="3">The sequence shown here is derived from an EMBL/GenBank/DDBJ whole genome shotgun (WGS) entry which is preliminary data.</text>
</comment>
<evidence type="ECO:0000256" key="2">
    <source>
        <dbReference type="SAM" id="MobiDB-lite"/>
    </source>
</evidence>
<dbReference type="RefSeq" id="XP_806479.1">
    <property type="nucleotide sequence ID" value="XM_801386.1"/>
</dbReference>
<feature type="compositionally biased region" description="Basic and acidic residues" evidence="2">
    <location>
        <begin position="30"/>
        <end position="42"/>
    </location>
</feature>
<dbReference type="InParanoid" id="Q4CWH9"/>
<feature type="region of interest" description="Disordered" evidence="2">
    <location>
        <begin position="30"/>
        <end position="51"/>
    </location>
</feature>
<evidence type="ECO:0000256" key="1">
    <source>
        <dbReference type="SAM" id="Coils"/>
    </source>
</evidence>
<protein>
    <submittedName>
        <fullName evidence="3">Uncharacterized protein</fullName>
    </submittedName>
</protein>
<dbReference type="OMA" id="AHIALCN"/>